<keyword evidence="6" id="KW-0812">Transmembrane</keyword>
<dbReference type="EMBL" id="VCKW01000231">
    <property type="protein sequence ID" value="TMQ91170.1"/>
    <property type="molecule type" value="Genomic_DNA"/>
</dbReference>
<dbReference type="Pfam" id="PF02129">
    <property type="entry name" value="Peptidase_S15"/>
    <property type="match status" value="1"/>
</dbReference>
<dbReference type="PANTHER" id="PTHR43335:SF4">
    <property type="entry name" value="ABC TRANSPORTER, ATP-BINDING PROTEIN"/>
    <property type="match status" value="1"/>
</dbReference>
<dbReference type="SMART" id="SM00382">
    <property type="entry name" value="AAA"/>
    <property type="match status" value="1"/>
</dbReference>
<comment type="caution">
    <text evidence="8">The sequence shown here is derived from an EMBL/GenBank/DDBJ whole genome shotgun (WGS) entry which is preliminary data.</text>
</comment>
<dbReference type="PROSITE" id="PS50893">
    <property type="entry name" value="ABC_TRANSPORTER_2"/>
    <property type="match status" value="1"/>
</dbReference>
<dbReference type="PROSITE" id="PS00211">
    <property type="entry name" value="ABC_TRANSPORTER_1"/>
    <property type="match status" value="1"/>
</dbReference>
<evidence type="ECO:0000256" key="4">
    <source>
        <dbReference type="ARBA" id="ARBA00022801"/>
    </source>
</evidence>
<proteinExistence type="inferred from homology"/>
<dbReference type="InterPro" id="IPR008979">
    <property type="entry name" value="Galactose-bd-like_sf"/>
</dbReference>
<protein>
    <submittedName>
        <fullName evidence="8">Alpha/beta fold hydrolase</fullName>
    </submittedName>
</protein>
<dbReference type="OrthoDB" id="9804819at2"/>
<dbReference type="InterPro" id="IPR029058">
    <property type="entry name" value="AB_hydrolase_fold"/>
</dbReference>
<dbReference type="InterPro" id="IPR017871">
    <property type="entry name" value="ABC_transporter-like_CS"/>
</dbReference>
<keyword evidence="9" id="KW-1185">Reference proteome</keyword>
<sequence length="836" mass="88077">MRVGGAFRARWGRTGRAARWAAAGTAVALVGGGAAWGVGVTADRASRVETSDQRIAVVDGPRDDQRVTLDTTFYRPAGRADVPAIMLGHGFGGSKRDIADQARRLARHGYAVLTWSARGFGGSTGEIALNSPDYEVKDTRQLIDWLARRPGVRLDGPGDPRLGMAGGSYGGAIALLTAAHDRRVDAIAPMITWHSLADALFPDAAGAGPSDGVFKKLWASLFFTGSAGRTACGRFLPSLCEMYQEVAEKGRATGSAVETLRRSSPSSVADRIRVPTLLVQGQSDSLFPLDHADANARAIARNGAPVSVVWFQGGHDGGDPETERIEGLVLDFFDARLKRRPGAFDGGEFAVTRAGGLDSSTREVVVEEATARTYPGLSHDPVRLPLGGGEQTVYNPPGGSPASISAMPGLGSLGSGALGAFGPVGGPLAAERPGQFAVFDTRPLERPVRLTGAASVRLRVDGDGPLFAKLYDVAPGSGGAATGGTATLARRLAAPFRVSRGQDVTVTLPAMDHRFDRGHRLRLVIATTDLGFATPAEPASHKVRVVSPLTVPTVRALTTAPTPVPAWVWALPLVAVALALLIVLSGRRRPAPARPQDSDVPLEITGLTKAYKNGHLAVADLSFRVEKGQVLGLLGPNGAGKTTTLRMLMGLIHPDSGEIRIFGHRVSPGAAVLSRLGSFVEGPGFLPHLTGRDNLDLYWRATGRPLDEAHLDEALQIADLGSALDRPVRTYSQGMRQRLAIAQAMLGLPDLLVLDEPTNGLDPPQIREMRQVLVRYAAAGRTVIVSSHLLAEVEQTCTHAVVMAGGRRVAAGPVAEITGSGRRLEDAFLELIGETS</sequence>
<dbReference type="AlphaFoldDB" id="A0A5C4J2Y3"/>
<organism evidence="8 9">
    <name type="scientific">Actinomadura soli</name>
    <dbReference type="NCBI Taxonomy" id="2508997"/>
    <lineage>
        <taxon>Bacteria</taxon>
        <taxon>Bacillati</taxon>
        <taxon>Actinomycetota</taxon>
        <taxon>Actinomycetes</taxon>
        <taxon>Streptosporangiales</taxon>
        <taxon>Thermomonosporaceae</taxon>
        <taxon>Actinomadura</taxon>
    </lineage>
</organism>
<evidence type="ECO:0000259" key="7">
    <source>
        <dbReference type="PROSITE" id="PS50893"/>
    </source>
</evidence>
<dbReference type="Proteomes" id="UP000309174">
    <property type="component" value="Unassembled WGS sequence"/>
</dbReference>
<dbReference type="InterPro" id="IPR013736">
    <property type="entry name" value="Xaa-Pro_dipept_C"/>
</dbReference>
<evidence type="ECO:0000256" key="3">
    <source>
        <dbReference type="ARBA" id="ARBA00022741"/>
    </source>
</evidence>
<keyword evidence="3" id="KW-0547">Nucleotide-binding</keyword>
<dbReference type="Gene3D" id="2.60.120.260">
    <property type="entry name" value="Galactose-binding domain-like"/>
    <property type="match status" value="1"/>
</dbReference>
<keyword evidence="2" id="KW-0813">Transport</keyword>
<dbReference type="InterPro" id="IPR027417">
    <property type="entry name" value="P-loop_NTPase"/>
</dbReference>
<dbReference type="InterPro" id="IPR003593">
    <property type="entry name" value="AAA+_ATPase"/>
</dbReference>
<evidence type="ECO:0000256" key="1">
    <source>
        <dbReference type="ARBA" id="ARBA00005417"/>
    </source>
</evidence>
<dbReference type="InterPro" id="IPR000383">
    <property type="entry name" value="Xaa-Pro-like_dom"/>
</dbReference>
<evidence type="ECO:0000256" key="5">
    <source>
        <dbReference type="ARBA" id="ARBA00022840"/>
    </source>
</evidence>
<keyword evidence="4 8" id="KW-0378">Hydrolase</keyword>
<dbReference type="Gene3D" id="3.40.50.300">
    <property type="entry name" value="P-loop containing nucleotide triphosphate hydrolases"/>
    <property type="match status" value="1"/>
</dbReference>
<dbReference type="Pfam" id="PF08530">
    <property type="entry name" value="PepX_C"/>
    <property type="match status" value="1"/>
</dbReference>
<feature type="domain" description="ABC transporter" evidence="7">
    <location>
        <begin position="602"/>
        <end position="830"/>
    </location>
</feature>
<dbReference type="Pfam" id="PF00005">
    <property type="entry name" value="ABC_tran"/>
    <property type="match status" value="1"/>
</dbReference>
<dbReference type="SUPFAM" id="SSF49785">
    <property type="entry name" value="Galactose-binding domain-like"/>
    <property type="match status" value="1"/>
</dbReference>
<dbReference type="RefSeq" id="WP_138648970.1">
    <property type="nucleotide sequence ID" value="NZ_VCKW01000231.1"/>
</dbReference>
<dbReference type="GO" id="GO:0005524">
    <property type="term" value="F:ATP binding"/>
    <property type="evidence" value="ECO:0007669"/>
    <property type="project" value="UniProtKB-KW"/>
</dbReference>
<keyword evidence="6" id="KW-0472">Membrane</keyword>
<evidence type="ECO:0000313" key="8">
    <source>
        <dbReference type="EMBL" id="TMQ91170.1"/>
    </source>
</evidence>
<keyword evidence="6" id="KW-1133">Transmembrane helix</keyword>
<evidence type="ECO:0000256" key="6">
    <source>
        <dbReference type="SAM" id="Phobius"/>
    </source>
</evidence>
<dbReference type="Gene3D" id="3.40.50.1820">
    <property type="entry name" value="alpha/beta hydrolase"/>
    <property type="match status" value="1"/>
</dbReference>
<accession>A0A5C4J2Y3</accession>
<name>A0A5C4J2Y3_9ACTN</name>
<dbReference type="SUPFAM" id="SSF52540">
    <property type="entry name" value="P-loop containing nucleoside triphosphate hydrolases"/>
    <property type="match status" value="1"/>
</dbReference>
<gene>
    <name evidence="8" type="ORF">ETD83_32165</name>
</gene>
<dbReference type="SUPFAM" id="SSF53474">
    <property type="entry name" value="alpha/beta-Hydrolases"/>
    <property type="match status" value="1"/>
</dbReference>
<dbReference type="PANTHER" id="PTHR43335">
    <property type="entry name" value="ABC TRANSPORTER, ATP-BINDING PROTEIN"/>
    <property type="match status" value="1"/>
</dbReference>
<evidence type="ECO:0000256" key="2">
    <source>
        <dbReference type="ARBA" id="ARBA00022448"/>
    </source>
</evidence>
<keyword evidence="5" id="KW-0067">ATP-binding</keyword>
<dbReference type="GO" id="GO:0008239">
    <property type="term" value="F:dipeptidyl-peptidase activity"/>
    <property type="evidence" value="ECO:0007669"/>
    <property type="project" value="InterPro"/>
</dbReference>
<dbReference type="SMART" id="SM00939">
    <property type="entry name" value="PepX_C"/>
    <property type="match status" value="1"/>
</dbReference>
<evidence type="ECO:0000313" key="9">
    <source>
        <dbReference type="Proteomes" id="UP000309174"/>
    </source>
</evidence>
<comment type="similarity">
    <text evidence="1">Belongs to the ABC transporter superfamily.</text>
</comment>
<dbReference type="InterPro" id="IPR003439">
    <property type="entry name" value="ABC_transporter-like_ATP-bd"/>
</dbReference>
<feature type="transmembrane region" description="Helical" evidence="6">
    <location>
        <begin position="566"/>
        <end position="584"/>
    </location>
</feature>
<reference evidence="8 9" key="1">
    <citation type="submission" date="2019-05" db="EMBL/GenBank/DDBJ databases">
        <title>Draft genome sequence of Actinomadura sp. 14C53.</title>
        <authorList>
            <person name="Saricaoglu S."/>
            <person name="Isik K."/>
        </authorList>
    </citation>
    <scope>NUCLEOTIDE SEQUENCE [LARGE SCALE GENOMIC DNA]</scope>
    <source>
        <strain evidence="8 9">14C53</strain>
    </source>
</reference>
<dbReference type="GO" id="GO:0016887">
    <property type="term" value="F:ATP hydrolysis activity"/>
    <property type="evidence" value="ECO:0007669"/>
    <property type="project" value="InterPro"/>
</dbReference>